<dbReference type="InterPro" id="IPR013849">
    <property type="entry name" value="DNA_helicase_Holl-junc_RuvA_I"/>
</dbReference>
<dbReference type="Pfam" id="PF01330">
    <property type="entry name" value="RuvA_N"/>
    <property type="match status" value="1"/>
</dbReference>
<dbReference type="AlphaFoldDB" id="A0A9D2M1X0"/>
<proteinExistence type="inferred from homology"/>
<evidence type="ECO:0000256" key="5">
    <source>
        <dbReference type="ARBA" id="ARBA00023204"/>
    </source>
</evidence>
<dbReference type="Gene3D" id="1.10.150.20">
    <property type="entry name" value="5' to 3' exonuclease, C-terminal subdomain"/>
    <property type="match status" value="1"/>
</dbReference>
<comment type="subcellular location">
    <subcellularLocation>
        <location evidence="6">Cytoplasm</location>
    </subcellularLocation>
</comment>
<feature type="domain" description="Helix-hairpin-helix DNA-binding motif class 1" evidence="7">
    <location>
        <begin position="73"/>
        <end position="92"/>
    </location>
</feature>
<dbReference type="GO" id="GO:0006310">
    <property type="term" value="P:DNA recombination"/>
    <property type="evidence" value="ECO:0007669"/>
    <property type="project" value="UniProtKB-UniRule"/>
</dbReference>
<dbReference type="HAMAP" id="MF_00031">
    <property type="entry name" value="DNA_HJ_migration_RuvA"/>
    <property type="match status" value="1"/>
</dbReference>
<reference evidence="8" key="1">
    <citation type="journal article" date="2021" name="PeerJ">
        <title>Extensive microbial diversity within the chicken gut microbiome revealed by metagenomics and culture.</title>
        <authorList>
            <person name="Gilroy R."/>
            <person name="Ravi A."/>
            <person name="Getino M."/>
            <person name="Pursley I."/>
            <person name="Horton D.L."/>
            <person name="Alikhan N.F."/>
            <person name="Baker D."/>
            <person name="Gharbi K."/>
            <person name="Hall N."/>
            <person name="Watson M."/>
            <person name="Adriaenssens E.M."/>
            <person name="Foster-Nyarko E."/>
            <person name="Jarju S."/>
            <person name="Secka A."/>
            <person name="Antonio M."/>
            <person name="Oren A."/>
            <person name="Chaudhuri R.R."/>
            <person name="La Ragione R."/>
            <person name="Hildebrand F."/>
            <person name="Pallen M.J."/>
        </authorList>
    </citation>
    <scope>NUCLEOTIDE SEQUENCE</scope>
    <source>
        <strain evidence="8">ChiBcec8-14828</strain>
    </source>
</reference>
<evidence type="ECO:0000256" key="6">
    <source>
        <dbReference type="HAMAP-Rule" id="MF_00031"/>
    </source>
</evidence>
<dbReference type="InterPro" id="IPR012340">
    <property type="entry name" value="NA-bd_OB-fold"/>
</dbReference>
<dbReference type="InterPro" id="IPR011114">
    <property type="entry name" value="RuvA_C"/>
</dbReference>
<dbReference type="GO" id="GO:0009378">
    <property type="term" value="F:four-way junction helicase activity"/>
    <property type="evidence" value="ECO:0007669"/>
    <property type="project" value="InterPro"/>
</dbReference>
<evidence type="ECO:0000256" key="4">
    <source>
        <dbReference type="ARBA" id="ARBA00023172"/>
    </source>
</evidence>
<comment type="caution">
    <text evidence="8">The sequence shown here is derived from an EMBL/GenBank/DDBJ whole genome shotgun (WGS) entry which is preliminary data.</text>
</comment>
<feature type="region of interest" description="Domain I" evidence="6">
    <location>
        <begin position="1"/>
        <end position="64"/>
    </location>
</feature>
<dbReference type="Proteomes" id="UP000824209">
    <property type="component" value="Unassembled WGS sequence"/>
</dbReference>
<dbReference type="GO" id="GO:0005524">
    <property type="term" value="F:ATP binding"/>
    <property type="evidence" value="ECO:0007669"/>
    <property type="project" value="InterPro"/>
</dbReference>
<gene>
    <name evidence="6 8" type="primary">ruvA</name>
    <name evidence="8" type="ORF">H9943_03595</name>
</gene>
<dbReference type="GO" id="GO:0048476">
    <property type="term" value="C:Holliday junction resolvase complex"/>
    <property type="evidence" value="ECO:0007669"/>
    <property type="project" value="UniProtKB-UniRule"/>
</dbReference>
<reference evidence="8" key="2">
    <citation type="submission" date="2021-04" db="EMBL/GenBank/DDBJ databases">
        <authorList>
            <person name="Gilroy R."/>
        </authorList>
    </citation>
    <scope>NUCLEOTIDE SEQUENCE</scope>
    <source>
        <strain evidence="8">ChiBcec8-14828</strain>
    </source>
</reference>
<comment type="caution">
    <text evidence="6">Lacks conserved residue(s) required for the propagation of feature annotation.</text>
</comment>
<keyword evidence="5 6" id="KW-0234">DNA repair</keyword>
<keyword evidence="4 6" id="KW-0233">DNA recombination</keyword>
<keyword evidence="2 6" id="KW-0227">DNA damage</keyword>
<evidence type="ECO:0000313" key="8">
    <source>
        <dbReference type="EMBL" id="HJB39462.1"/>
    </source>
</evidence>
<dbReference type="InterPro" id="IPR003583">
    <property type="entry name" value="Hlx-hairpin-Hlx_DNA-bd_motif"/>
</dbReference>
<accession>A0A9D2M1X0</accession>
<dbReference type="InterPro" id="IPR000085">
    <property type="entry name" value="RuvA"/>
</dbReference>
<comment type="function">
    <text evidence="6">The RuvA-RuvB-RuvC complex processes Holliday junction (HJ) DNA during genetic recombination and DNA repair, while the RuvA-RuvB complex plays an important role in the rescue of blocked DNA replication forks via replication fork reversal (RFR). RuvA specifically binds to HJ cruciform DNA, conferring on it an open structure. The RuvB hexamer acts as an ATP-dependent pump, pulling dsDNA into and through the RuvAB complex. HJ branch migration allows RuvC to scan DNA until it finds its consensus sequence, where it cleaves and resolves the cruciform DNA.</text>
</comment>
<dbReference type="NCBIfam" id="TIGR00084">
    <property type="entry name" value="ruvA"/>
    <property type="match status" value="1"/>
</dbReference>
<dbReference type="SMART" id="SM00278">
    <property type="entry name" value="HhH1"/>
    <property type="match status" value="2"/>
</dbReference>
<dbReference type="SUPFAM" id="SSF50249">
    <property type="entry name" value="Nucleic acid-binding proteins"/>
    <property type="match status" value="1"/>
</dbReference>
<keyword evidence="1 6" id="KW-0963">Cytoplasm</keyword>
<keyword evidence="3 6" id="KW-0238">DNA-binding</keyword>
<dbReference type="CDD" id="cd14332">
    <property type="entry name" value="UBA_RuvA_C"/>
    <property type="match status" value="1"/>
</dbReference>
<dbReference type="Gene3D" id="2.40.50.140">
    <property type="entry name" value="Nucleic acid-binding proteins"/>
    <property type="match status" value="1"/>
</dbReference>
<dbReference type="Gene3D" id="1.10.8.10">
    <property type="entry name" value="DNA helicase RuvA subunit, C-terminal domain"/>
    <property type="match status" value="1"/>
</dbReference>
<sequence>MIDSLKGTVLEKTPEHVVVECAGVGYLAMTSATATGALPAVGEECRIYTEMRVTENDVSLYGFSSRRERESFRLLTGVSGVGPKVGLAILGVLSPDRIALAIAGEDHKAFTAAPGVGPKLAQRIVLELKDKMKGFGAPTGGAAASVVPTDSTAQAMAALTSLGYTGTEAAQALTGIDPALPVQEIIRLALQSIGKRR</sequence>
<evidence type="ECO:0000259" key="7">
    <source>
        <dbReference type="SMART" id="SM00278"/>
    </source>
</evidence>
<feature type="domain" description="Helix-hairpin-helix DNA-binding motif class 1" evidence="7">
    <location>
        <begin position="108"/>
        <end position="127"/>
    </location>
</feature>
<dbReference type="GO" id="GO:0009379">
    <property type="term" value="C:Holliday junction helicase complex"/>
    <property type="evidence" value="ECO:0007669"/>
    <property type="project" value="InterPro"/>
</dbReference>
<feature type="region of interest" description="Domain II" evidence="6">
    <location>
        <begin position="65"/>
        <end position="142"/>
    </location>
</feature>
<dbReference type="InterPro" id="IPR036267">
    <property type="entry name" value="RuvA_C_sf"/>
</dbReference>
<comment type="similarity">
    <text evidence="6">Belongs to the RuvA family.</text>
</comment>
<feature type="region of interest" description="Domain III" evidence="6">
    <location>
        <begin position="151"/>
        <end position="197"/>
    </location>
</feature>
<name>A0A9D2M1X0_9FIRM</name>
<dbReference type="GO" id="GO:0005737">
    <property type="term" value="C:cytoplasm"/>
    <property type="evidence" value="ECO:0007669"/>
    <property type="project" value="UniProtKB-SubCell"/>
</dbReference>
<evidence type="ECO:0000256" key="3">
    <source>
        <dbReference type="ARBA" id="ARBA00023125"/>
    </source>
</evidence>
<dbReference type="InterPro" id="IPR010994">
    <property type="entry name" value="RuvA_2-like"/>
</dbReference>
<evidence type="ECO:0000256" key="1">
    <source>
        <dbReference type="ARBA" id="ARBA00022490"/>
    </source>
</evidence>
<comment type="subunit">
    <text evidence="6">Homotetramer. Forms an RuvA(8)-RuvB(12)-Holliday junction (HJ) complex. HJ DNA is sandwiched between 2 RuvA tetramers; dsDNA enters through RuvA and exits via RuvB. An RuvB hexamer assembles on each DNA strand where it exits the tetramer. Each RuvB hexamer is contacted by two RuvA subunits (via domain III) on 2 adjacent RuvB subunits; this complex drives branch migration. In the full resolvosome a probable DNA-RuvA(4)-RuvB(12)-RuvC(2) complex forms which resolves the HJ.</text>
</comment>
<organism evidence="8 9">
    <name type="scientific">Candidatus Ruthenibacterium avium</name>
    <dbReference type="NCBI Taxonomy" id="2838751"/>
    <lineage>
        <taxon>Bacteria</taxon>
        <taxon>Bacillati</taxon>
        <taxon>Bacillota</taxon>
        <taxon>Clostridia</taxon>
        <taxon>Eubacteriales</taxon>
        <taxon>Oscillospiraceae</taxon>
        <taxon>Ruthenibacterium</taxon>
    </lineage>
</organism>
<comment type="domain">
    <text evidence="6">Has three domains with a flexible linker between the domains II and III and assumes an 'L' shape. Domain III is highly mobile and contacts RuvB.</text>
</comment>
<dbReference type="SUPFAM" id="SSF47781">
    <property type="entry name" value="RuvA domain 2-like"/>
    <property type="match status" value="1"/>
</dbReference>
<dbReference type="Pfam" id="PF07499">
    <property type="entry name" value="RuvA_C"/>
    <property type="match status" value="1"/>
</dbReference>
<dbReference type="GO" id="GO:0000400">
    <property type="term" value="F:four-way junction DNA binding"/>
    <property type="evidence" value="ECO:0007669"/>
    <property type="project" value="UniProtKB-UniRule"/>
</dbReference>
<dbReference type="SUPFAM" id="SSF46929">
    <property type="entry name" value="DNA helicase RuvA subunit, C-terminal domain"/>
    <property type="match status" value="1"/>
</dbReference>
<dbReference type="Pfam" id="PF14520">
    <property type="entry name" value="HHH_5"/>
    <property type="match status" value="1"/>
</dbReference>
<dbReference type="EMBL" id="DWYA01000036">
    <property type="protein sequence ID" value="HJB39462.1"/>
    <property type="molecule type" value="Genomic_DNA"/>
</dbReference>
<protein>
    <recommendedName>
        <fullName evidence="6">Holliday junction branch migration complex subunit RuvA</fullName>
    </recommendedName>
</protein>
<dbReference type="GO" id="GO:0006281">
    <property type="term" value="P:DNA repair"/>
    <property type="evidence" value="ECO:0007669"/>
    <property type="project" value="UniProtKB-UniRule"/>
</dbReference>
<evidence type="ECO:0000313" key="9">
    <source>
        <dbReference type="Proteomes" id="UP000824209"/>
    </source>
</evidence>
<evidence type="ECO:0000256" key="2">
    <source>
        <dbReference type="ARBA" id="ARBA00022763"/>
    </source>
</evidence>